<evidence type="ECO:0000256" key="1">
    <source>
        <dbReference type="SAM" id="SignalP"/>
    </source>
</evidence>
<accession>A0ABV7X5F5</accession>
<dbReference type="InterPro" id="IPR051781">
    <property type="entry name" value="Metallo-dep_Hydrolase"/>
</dbReference>
<gene>
    <name evidence="3" type="ORF">ACFOMD_00720</name>
</gene>
<dbReference type="InterPro" id="IPR032466">
    <property type="entry name" value="Metal_Hydrolase"/>
</dbReference>
<dbReference type="Gene3D" id="3.30.110.90">
    <property type="entry name" value="Amidohydrolase"/>
    <property type="match status" value="2"/>
</dbReference>
<protein>
    <submittedName>
        <fullName evidence="3">Amidohydrolase family protein</fullName>
    </submittedName>
</protein>
<dbReference type="PANTHER" id="PTHR43135:SF3">
    <property type="entry name" value="ALPHA-D-RIBOSE 1-METHYLPHOSPHONATE 5-TRIPHOSPHATE DIPHOSPHATASE"/>
    <property type="match status" value="1"/>
</dbReference>
<evidence type="ECO:0000313" key="4">
    <source>
        <dbReference type="Proteomes" id="UP001595615"/>
    </source>
</evidence>
<feature type="domain" description="Amidohydrolase-related" evidence="2">
    <location>
        <begin position="291"/>
        <end position="645"/>
    </location>
</feature>
<organism evidence="3 4">
    <name type="scientific">Sphingoaurantiacus capsulatus</name>
    <dbReference type="NCBI Taxonomy" id="1771310"/>
    <lineage>
        <taxon>Bacteria</taxon>
        <taxon>Pseudomonadati</taxon>
        <taxon>Pseudomonadota</taxon>
        <taxon>Alphaproteobacteria</taxon>
        <taxon>Sphingomonadales</taxon>
        <taxon>Sphingosinicellaceae</taxon>
        <taxon>Sphingoaurantiacus</taxon>
    </lineage>
</organism>
<dbReference type="Gene3D" id="3.40.50.10910">
    <property type="entry name" value="Amidohydrolase"/>
    <property type="match status" value="1"/>
</dbReference>
<evidence type="ECO:0000259" key="2">
    <source>
        <dbReference type="Pfam" id="PF01979"/>
    </source>
</evidence>
<dbReference type="EMBL" id="JBHRXV010000001">
    <property type="protein sequence ID" value="MFC3711071.1"/>
    <property type="molecule type" value="Genomic_DNA"/>
</dbReference>
<dbReference type="SUPFAM" id="SSF51338">
    <property type="entry name" value="Composite domain of metallo-dependent hydrolases"/>
    <property type="match status" value="2"/>
</dbReference>
<dbReference type="Gene3D" id="1.20.58.520">
    <property type="entry name" value="Amidohydrolase"/>
    <property type="match status" value="1"/>
</dbReference>
<feature type="chain" id="PRO_5046870642" evidence="1">
    <location>
        <begin position="22"/>
        <end position="661"/>
    </location>
</feature>
<keyword evidence="4" id="KW-1185">Reference proteome</keyword>
<dbReference type="RefSeq" id="WP_380855281.1">
    <property type="nucleotide sequence ID" value="NZ_JBHRXV010000001.1"/>
</dbReference>
<dbReference type="PANTHER" id="PTHR43135">
    <property type="entry name" value="ALPHA-D-RIBOSE 1-METHYLPHOSPHONATE 5-TRIPHOSPHATE DIPHOSPHATASE"/>
    <property type="match status" value="1"/>
</dbReference>
<dbReference type="InterPro" id="IPR006680">
    <property type="entry name" value="Amidohydro-rel"/>
</dbReference>
<dbReference type="Gene3D" id="2.30.40.10">
    <property type="entry name" value="Urease, subunit C, domain 1"/>
    <property type="match status" value="2"/>
</dbReference>
<dbReference type="Proteomes" id="UP001595615">
    <property type="component" value="Unassembled WGS sequence"/>
</dbReference>
<dbReference type="InterPro" id="IPR011059">
    <property type="entry name" value="Metal-dep_hydrolase_composite"/>
</dbReference>
<feature type="signal peptide" evidence="1">
    <location>
        <begin position="1"/>
        <end position="21"/>
    </location>
</feature>
<name>A0ABV7X5F5_9SPHN</name>
<reference evidence="4" key="1">
    <citation type="journal article" date="2019" name="Int. J. Syst. Evol. Microbiol.">
        <title>The Global Catalogue of Microorganisms (GCM) 10K type strain sequencing project: providing services to taxonomists for standard genome sequencing and annotation.</title>
        <authorList>
            <consortium name="The Broad Institute Genomics Platform"/>
            <consortium name="The Broad Institute Genome Sequencing Center for Infectious Disease"/>
            <person name="Wu L."/>
            <person name="Ma J."/>
        </authorList>
    </citation>
    <scope>NUCLEOTIDE SEQUENCE [LARGE SCALE GENOMIC DNA]</scope>
    <source>
        <strain evidence="4">KCTC 42644</strain>
    </source>
</reference>
<evidence type="ECO:0000313" key="3">
    <source>
        <dbReference type="EMBL" id="MFC3711071.1"/>
    </source>
</evidence>
<dbReference type="Pfam" id="PF01979">
    <property type="entry name" value="Amidohydro_1"/>
    <property type="match status" value="1"/>
</dbReference>
<sequence length="661" mass="70170">MKSWMRGGVAALVIVAGAASAADYVVLTSGELKGGMTVTESNGGRDIAYSFVDRGRGPDVKSRVVVGPDGNYQALSVDGVNYYKLPVAERFERKGGTASWKAANDSGSVASNAFYLPSQGTPEHAAILARALLKAPGRTLKLLPAGEARLSVLTEKVLTIGSEQVPATLYAIHGLGFSPSVLWLDKQNELVFEGDDWFATVKKGLEPQAKELTKLQRDLLAEAAKKDAPKLMTRPTGPVAITNVSLFDAKTKTVQPGMTVLIEGNRIAMVAATAASTVPAGATQIDGTGKTLLPGLWDMHVHLNDDADGLLHLASGVTGVRDMGNNPDELAPRTANFDSLELIGPRVVAAGFIDGPGPLAGPFKMYAETPDELRAYIDYYAKRGHPQIKLYSSLKPELVKVAAEEAHKRGMRLSGHVPAGMTMRQAVGDGYDEVQHLNFSALNFMSPEINAKTNGITRITAIAEHAHEIDPASAPVQDFVKFLKAKKTVIDPTFTLYEANLLGKPGTPNPPLAKIIDRLPPVVRRNSVGAGLARGDAEVARNAKSYKTMQGLLKTLHDGGVTLVPGTDAMPGFTLLRELELYEQAGIPRTDVLYIATLGAATVAGKAKELGSVDAGKLADLLLVDGAPDKNIADLRKATLVIKDGVLFDPKKLYAEIGVAP</sequence>
<keyword evidence="1" id="KW-0732">Signal</keyword>
<proteinExistence type="predicted"/>
<dbReference type="SUPFAM" id="SSF51556">
    <property type="entry name" value="Metallo-dependent hydrolases"/>
    <property type="match status" value="1"/>
</dbReference>
<comment type="caution">
    <text evidence="3">The sequence shown here is derived from an EMBL/GenBank/DDBJ whole genome shotgun (WGS) entry which is preliminary data.</text>
</comment>